<sequence>MQEFDARLKKLALEAQQHPPKSRNRQKVLSQLVTEIQSARNLVRPFRGTFRHHYREIYEEAKHRLFCHICEKIEQYDPKREVMQWVNFLLRKRFFVEACREKFPQYRVKAKTQEETKWVNLDALEEGQLSLMMPQETPSLSEEILQCLEEDPEGLFKQTYTIKPEASFYAIAQRRLNGYRWNEISAEFDLPVSTLSSFYLRAQTKFASKFQEYLSS</sequence>
<protein>
    <submittedName>
        <fullName evidence="1">Sigma-70 family RNA polymerase sigma factor</fullName>
    </submittedName>
</protein>
<evidence type="ECO:0000313" key="1">
    <source>
        <dbReference type="EMBL" id="MBE9118076.1"/>
    </source>
</evidence>
<keyword evidence="2" id="KW-1185">Reference proteome</keyword>
<name>A0A8J7E1X3_9CYAN</name>
<dbReference type="Proteomes" id="UP000654482">
    <property type="component" value="Unassembled WGS sequence"/>
</dbReference>
<dbReference type="AlphaFoldDB" id="A0A8J7E1X3"/>
<accession>A0A8J7E1X3</accession>
<comment type="caution">
    <text evidence="1">The sequence shown here is derived from an EMBL/GenBank/DDBJ whole genome shotgun (WGS) entry which is preliminary data.</text>
</comment>
<reference evidence="1" key="1">
    <citation type="submission" date="2020-10" db="EMBL/GenBank/DDBJ databases">
        <authorList>
            <person name="Castelo-Branco R."/>
            <person name="Eusebio N."/>
            <person name="Adriana R."/>
            <person name="Vieira A."/>
            <person name="Brugerolle De Fraissinette N."/>
            <person name="Rezende De Castro R."/>
            <person name="Schneider M.P."/>
            <person name="Vasconcelos V."/>
            <person name="Leao P.N."/>
        </authorList>
    </citation>
    <scope>NUCLEOTIDE SEQUENCE</scope>
    <source>
        <strain evidence="1">LEGE 07157</strain>
    </source>
</reference>
<dbReference type="EMBL" id="JADEWZ010000037">
    <property type="protein sequence ID" value="MBE9118076.1"/>
    <property type="molecule type" value="Genomic_DNA"/>
</dbReference>
<organism evidence="1 2">
    <name type="scientific">Lusitaniella coriacea LEGE 07157</name>
    <dbReference type="NCBI Taxonomy" id="945747"/>
    <lineage>
        <taxon>Bacteria</taxon>
        <taxon>Bacillati</taxon>
        <taxon>Cyanobacteriota</taxon>
        <taxon>Cyanophyceae</taxon>
        <taxon>Spirulinales</taxon>
        <taxon>Lusitaniellaceae</taxon>
        <taxon>Lusitaniella</taxon>
    </lineage>
</organism>
<gene>
    <name evidence="1" type="ORF">IQ249_19450</name>
</gene>
<evidence type="ECO:0000313" key="2">
    <source>
        <dbReference type="Proteomes" id="UP000654482"/>
    </source>
</evidence>
<proteinExistence type="predicted"/>